<comment type="catalytic activity">
    <reaction evidence="3">
        <text>adenylyl-molybdopterin + molybdate = Mo-molybdopterin + AMP + H(+)</text>
        <dbReference type="Rhea" id="RHEA:35047"/>
        <dbReference type="ChEBI" id="CHEBI:15378"/>
        <dbReference type="ChEBI" id="CHEBI:36264"/>
        <dbReference type="ChEBI" id="CHEBI:62727"/>
        <dbReference type="ChEBI" id="CHEBI:71302"/>
        <dbReference type="ChEBI" id="CHEBI:456215"/>
        <dbReference type="EC" id="2.10.1.1"/>
    </reaction>
</comment>
<evidence type="ECO:0000256" key="5">
    <source>
        <dbReference type="SAM" id="Phobius"/>
    </source>
</evidence>
<keyword evidence="5" id="KW-1133">Transmembrane helix</keyword>
<dbReference type="Gene3D" id="2.170.190.11">
    <property type="entry name" value="Molybdopterin biosynthesis moea protein, domain 3"/>
    <property type="match status" value="1"/>
</dbReference>
<keyword evidence="4 8" id="KW-0808">Transferase</keyword>
<dbReference type="UniPathway" id="UPA00344"/>
<dbReference type="Proteomes" id="UP000262712">
    <property type="component" value="Chromosome"/>
</dbReference>
<dbReference type="EC" id="2.10.1.1" evidence="4"/>
<reference evidence="8 9" key="1">
    <citation type="submission" date="2017-09" db="EMBL/GenBank/DDBJ databases">
        <title>Arcobacter canalis sp. nov., a new species isolated from a water canal contaminated with urban sewage.</title>
        <authorList>
            <person name="Perez-Cataluna A."/>
            <person name="Salas-Masso N."/>
            <person name="Figueras M.J."/>
        </authorList>
    </citation>
    <scope>NUCLEOTIDE SEQUENCE [LARGE SCALE GENOMIC DNA]</scope>
    <source>
        <strain evidence="8 9">F98-3</strain>
    </source>
</reference>
<dbReference type="Gene3D" id="3.40.980.10">
    <property type="entry name" value="MoaB/Mog-like domain"/>
    <property type="match status" value="1"/>
</dbReference>
<dbReference type="CDD" id="cd00887">
    <property type="entry name" value="MoeA"/>
    <property type="match status" value="1"/>
</dbReference>
<evidence type="ECO:0000259" key="6">
    <source>
        <dbReference type="SMART" id="SM00852"/>
    </source>
</evidence>
<dbReference type="KEGG" id="amol:AMOL_1524"/>
<keyword evidence="5" id="KW-0472">Membrane</keyword>
<comment type="pathway">
    <text evidence="4">Cofactor biosynthesis; molybdopterin biosynthesis.</text>
</comment>
<dbReference type="SUPFAM" id="SSF63882">
    <property type="entry name" value="MoeA N-terminal region -like"/>
    <property type="match status" value="1"/>
</dbReference>
<evidence type="ECO:0000256" key="4">
    <source>
        <dbReference type="RuleBase" id="RU365090"/>
    </source>
</evidence>
<dbReference type="InterPro" id="IPR036135">
    <property type="entry name" value="MoeA_linker/N_sf"/>
</dbReference>
<proteinExistence type="inferred from homology"/>
<dbReference type="PANTHER" id="PTHR10192:SF5">
    <property type="entry name" value="GEPHYRIN"/>
    <property type="match status" value="1"/>
</dbReference>
<keyword evidence="5" id="KW-0812">Transmembrane</keyword>
<keyword evidence="4" id="KW-0500">Molybdenum</keyword>
<evidence type="ECO:0000256" key="2">
    <source>
        <dbReference type="ARBA" id="ARBA00010763"/>
    </source>
</evidence>
<comment type="function">
    <text evidence="1 4">Catalyzes the insertion of molybdate into adenylated molybdopterin with the concomitant release of AMP.</text>
</comment>
<dbReference type="SUPFAM" id="SSF63867">
    <property type="entry name" value="MoeA C-terminal domain-like"/>
    <property type="match status" value="1"/>
</dbReference>
<keyword evidence="4" id="KW-0460">Magnesium</keyword>
<dbReference type="InterPro" id="IPR005110">
    <property type="entry name" value="MoeA_linker/N"/>
</dbReference>
<feature type="transmembrane region" description="Helical" evidence="5">
    <location>
        <begin position="293"/>
        <end position="317"/>
    </location>
</feature>
<evidence type="ECO:0000313" key="7">
    <source>
        <dbReference type="EMBL" id="AXX92493.1"/>
    </source>
</evidence>
<dbReference type="RefSeq" id="WP_099342849.1">
    <property type="nucleotide sequence ID" value="NZ_CP032098.1"/>
</dbReference>
<dbReference type="SUPFAM" id="SSF53218">
    <property type="entry name" value="Molybdenum cofactor biosynthesis proteins"/>
    <property type="match status" value="1"/>
</dbReference>
<reference evidence="7 10" key="2">
    <citation type="submission" date="2018-08" db="EMBL/GenBank/DDBJ databases">
        <title>Complete genome of the Arcobacter molluscorum type strain LMG 25693.</title>
        <authorList>
            <person name="Miller W.G."/>
            <person name="Yee E."/>
            <person name="Bono J.L."/>
        </authorList>
    </citation>
    <scope>NUCLEOTIDE SEQUENCE [LARGE SCALE GENOMIC DNA]</scope>
    <source>
        <strain evidence="7 10">CECT 7696</strain>
    </source>
</reference>
<dbReference type="Pfam" id="PF00994">
    <property type="entry name" value="MoCF_biosynth"/>
    <property type="match status" value="1"/>
</dbReference>
<dbReference type="GO" id="GO:0061599">
    <property type="term" value="F:molybdopterin molybdotransferase activity"/>
    <property type="evidence" value="ECO:0007669"/>
    <property type="project" value="UniProtKB-UniRule"/>
</dbReference>
<evidence type="ECO:0000313" key="10">
    <source>
        <dbReference type="Proteomes" id="UP000262712"/>
    </source>
</evidence>
<dbReference type="Proteomes" id="UP000221222">
    <property type="component" value="Unassembled WGS sequence"/>
</dbReference>
<gene>
    <name evidence="7" type="primary">moeA3</name>
    <name evidence="7" type="ORF">AMOL_1524</name>
    <name evidence="8" type="ORF">CPU12_09355</name>
</gene>
<dbReference type="InterPro" id="IPR036425">
    <property type="entry name" value="MoaB/Mog-like_dom_sf"/>
</dbReference>
<dbReference type="AlphaFoldDB" id="A0A2G1DH10"/>
<keyword evidence="4" id="KW-0479">Metal-binding</keyword>
<evidence type="ECO:0000256" key="3">
    <source>
        <dbReference type="ARBA" id="ARBA00047317"/>
    </source>
</evidence>
<dbReference type="GO" id="GO:0046872">
    <property type="term" value="F:metal ion binding"/>
    <property type="evidence" value="ECO:0007669"/>
    <property type="project" value="UniProtKB-UniRule"/>
</dbReference>
<organism evidence="8 9">
    <name type="scientific">Malaciobacter molluscorum LMG 25693</name>
    <dbReference type="NCBI Taxonomy" id="870501"/>
    <lineage>
        <taxon>Bacteria</taxon>
        <taxon>Pseudomonadati</taxon>
        <taxon>Campylobacterota</taxon>
        <taxon>Epsilonproteobacteria</taxon>
        <taxon>Campylobacterales</taxon>
        <taxon>Arcobacteraceae</taxon>
        <taxon>Malaciobacter</taxon>
    </lineage>
</organism>
<dbReference type="PANTHER" id="PTHR10192">
    <property type="entry name" value="MOLYBDOPTERIN BIOSYNTHESIS PROTEIN"/>
    <property type="match status" value="1"/>
</dbReference>
<dbReference type="InterPro" id="IPR036688">
    <property type="entry name" value="MoeA_C_domain_IV_sf"/>
</dbReference>
<dbReference type="InterPro" id="IPR038987">
    <property type="entry name" value="MoeA-like"/>
</dbReference>
<dbReference type="EMBL" id="NXFY01000014">
    <property type="protein sequence ID" value="PHO17636.1"/>
    <property type="molecule type" value="Genomic_DNA"/>
</dbReference>
<evidence type="ECO:0000313" key="8">
    <source>
        <dbReference type="EMBL" id="PHO17636.1"/>
    </source>
</evidence>
<comment type="cofactor">
    <cofactor evidence="4">
        <name>Mg(2+)</name>
        <dbReference type="ChEBI" id="CHEBI:18420"/>
    </cofactor>
</comment>
<evidence type="ECO:0000256" key="1">
    <source>
        <dbReference type="ARBA" id="ARBA00002901"/>
    </source>
</evidence>
<keyword evidence="4" id="KW-0501">Molybdenum cofactor biosynthesis</keyword>
<dbReference type="InterPro" id="IPR001453">
    <property type="entry name" value="MoaB/Mog_dom"/>
</dbReference>
<dbReference type="GO" id="GO:0006777">
    <property type="term" value="P:Mo-molybdopterin cofactor biosynthetic process"/>
    <property type="evidence" value="ECO:0007669"/>
    <property type="project" value="UniProtKB-UniRule"/>
</dbReference>
<dbReference type="NCBIfam" id="TIGR00177">
    <property type="entry name" value="molyb_syn"/>
    <property type="match status" value="1"/>
</dbReference>
<keyword evidence="9" id="KW-1185">Reference proteome</keyword>
<accession>A0A2G1DH10</accession>
<dbReference type="EMBL" id="CP032098">
    <property type="protein sequence ID" value="AXX92493.1"/>
    <property type="molecule type" value="Genomic_DNA"/>
</dbReference>
<dbReference type="Pfam" id="PF03453">
    <property type="entry name" value="MoeA_N"/>
    <property type="match status" value="1"/>
</dbReference>
<dbReference type="Gene3D" id="2.40.340.10">
    <property type="entry name" value="MoeA, C-terminal, domain IV"/>
    <property type="match status" value="1"/>
</dbReference>
<feature type="domain" description="MoaB/Mog" evidence="6">
    <location>
        <begin position="178"/>
        <end position="318"/>
    </location>
</feature>
<dbReference type="GO" id="GO:0005829">
    <property type="term" value="C:cytosol"/>
    <property type="evidence" value="ECO:0007669"/>
    <property type="project" value="TreeGrafter"/>
</dbReference>
<name>A0A2G1DH10_9BACT</name>
<dbReference type="Gene3D" id="3.90.105.10">
    <property type="entry name" value="Molybdopterin biosynthesis moea protein, domain 2"/>
    <property type="match status" value="1"/>
</dbReference>
<sequence>MRNFISYEKSLEILENIKTKTPTIKKMFLTDALGHVIAQDIIADHNSPEFPTSAMDGYAIKAEDLNSEKLITIIDKNPAGSVVESEVSQGVCIKTFTGSLMPKGSDTLIPIENVEVIEDKIKIIKKVPKGFSIREVGENYKKDDILIKKGTIISFAEVGVLASLNIAQIGVFVSPTVAIASTGSEILDLGEIKTNDSQIRSSNHLTIEALCKKAGADVIQMGIVKDDINSITQLLQTGLQKADIVITTGGVSVGDYDFVQDVIKDKLNAEILFHGVTVKPGMHLLAALKDDKLIIALPGFAYSSTVCAILYVLPFIYKLKQSKQKLPIVKAKINQDFPRRIPKTIFTACNVEYINGNYEINFDGKRKGTSAILTNMLETPALLIQKDDSEDIKAGEMVDILLLDQLK</sequence>
<protein>
    <recommendedName>
        <fullName evidence="4">Molybdopterin molybdenumtransferase</fullName>
        <ecNumber evidence="4">2.10.1.1</ecNumber>
    </recommendedName>
</protein>
<comment type="similarity">
    <text evidence="2 4">Belongs to the MoeA family.</text>
</comment>
<dbReference type="SMART" id="SM00852">
    <property type="entry name" value="MoCF_biosynth"/>
    <property type="match status" value="1"/>
</dbReference>
<evidence type="ECO:0000313" key="9">
    <source>
        <dbReference type="Proteomes" id="UP000221222"/>
    </source>
</evidence>